<organism evidence="2 3">
    <name type="scientific">Thalassotalea euphylliae</name>
    <dbReference type="NCBI Taxonomy" id="1655234"/>
    <lineage>
        <taxon>Bacteria</taxon>
        <taxon>Pseudomonadati</taxon>
        <taxon>Pseudomonadota</taxon>
        <taxon>Gammaproteobacteria</taxon>
        <taxon>Alteromonadales</taxon>
        <taxon>Colwelliaceae</taxon>
        <taxon>Thalassotalea</taxon>
    </lineage>
</organism>
<proteinExistence type="predicted"/>
<accession>A0A3E0TSH8</accession>
<evidence type="ECO:0000256" key="1">
    <source>
        <dbReference type="SAM" id="Coils"/>
    </source>
</evidence>
<comment type="caution">
    <text evidence="2">The sequence shown here is derived from an EMBL/GenBank/DDBJ whole genome shotgun (WGS) entry which is preliminary data.</text>
</comment>
<dbReference type="Proteomes" id="UP000256478">
    <property type="component" value="Unassembled WGS sequence"/>
</dbReference>
<dbReference type="RefSeq" id="WP_116008033.1">
    <property type="nucleotide sequence ID" value="NZ_QUOU01000001.1"/>
</dbReference>
<feature type="coiled-coil region" evidence="1">
    <location>
        <begin position="78"/>
        <end position="153"/>
    </location>
</feature>
<evidence type="ECO:0000313" key="2">
    <source>
        <dbReference type="EMBL" id="REL26932.1"/>
    </source>
</evidence>
<reference evidence="2 3" key="1">
    <citation type="submission" date="2018-08" db="EMBL/GenBank/DDBJ databases">
        <title>Thalassotalea euphylliae genome.</title>
        <authorList>
            <person name="Summers S."/>
            <person name="Rice S.A."/>
            <person name="Freckelton M.L."/>
            <person name="Nedved B.T."/>
            <person name="Hadfield M.G."/>
        </authorList>
    </citation>
    <scope>NUCLEOTIDE SEQUENCE [LARGE SCALE GENOMIC DNA]</scope>
    <source>
        <strain evidence="2 3">H1</strain>
    </source>
</reference>
<keyword evidence="1" id="KW-0175">Coiled coil</keyword>
<sequence length="241" mass="28198">MDKPQDVGTDSKIQRVKDVIDFNHELAGGENGRIKRFSVDSPTFINAEEQEKRKSKERQFTDMLSYMLAHDAQYRQLYFDTESKLEEAESQVDEALLNISQELDDIKLQLENADELGLSEEERIELRRRKEELERQRQEIEEYQRNVIEHIRYRMNDKDNPPTKEELQQWQHMISDKMPESLNTYNTDIDAAIPSVSEQVHGKTELSSVKLCDEFCAAKNESQPIVYKPKDEPDFTPLSGL</sequence>
<evidence type="ECO:0000313" key="3">
    <source>
        <dbReference type="Proteomes" id="UP000256478"/>
    </source>
</evidence>
<gene>
    <name evidence="2" type="ORF">DXX93_10365</name>
</gene>
<protein>
    <submittedName>
        <fullName evidence="2">Uncharacterized protein</fullName>
    </submittedName>
</protein>
<name>A0A3E0TSH8_9GAMM</name>
<dbReference type="AlphaFoldDB" id="A0A3E0TSH8"/>
<dbReference type="EMBL" id="QUOU01000001">
    <property type="protein sequence ID" value="REL26932.1"/>
    <property type="molecule type" value="Genomic_DNA"/>
</dbReference>